<dbReference type="GO" id="GO:0043190">
    <property type="term" value="C:ATP-binding cassette (ABC) transporter complex"/>
    <property type="evidence" value="ECO:0007669"/>
    <property type="project" value="InterPro"/>
</dbReference>
<dbReference type="CDD" id="cd00995">
    <property type="entry name" value="PBP2_NikA_DppA_OppA_like"/>
    <property type="match status" value="1"/>
</dbReference>
<proteinExistence type="predicted"/>
<reference evidence="3 4" key="1">
    <citation type="submission" date="2020-02" db="EMBL/GenBank/DDBJ databases">
        <authorList>
            <person name="Li X.-J."/>
            <person name="Han X.-M."/>
        </authorList>
    </citation>
    <scope>NUCLEOTIDE SEQUENCE [LARGE SCALE GENOMIC DNA]</scope>
    <source>
        <strain evidence="3 4">CCTCC AB 2017055</strain>
    </source>
</reference>
<evidence type="ECO:0000256" key="1">
    <source>
        <dbReference type="SAM" id="MobiDB-lite"/>
    </source>
</evidence>
<evidence type="ECO:0000313" key="3">
    <source>
        <dbReference type="EMBL" id="NEE04045.1"/>
    </source>
</evidence>
<dbReference type="EMBL" id="JAAGOA010000028">
    <property type="protein sequence ID" value="NEE04045.1"/>
    <property type="molecule type" value="Genomic_DNA"/>
</dbReference>
<dbReference type="InterPro" id="IPR030678">
    <property type="entry name" value="Peptide/Ni-bd"/>
</dbReference>
<dbReference type="InterPro" id="IPR039424">
    <property type="entry name" value="SBP_5"/>
</dbReference>
<dbReference type="Pfam" id="PF00496">
    <property type="entry name" value="SBP_bac_5"/>
    <property type="match status" value="1"/>
</dbReference>
<evidence type="ECO:0000259" key="2">
    <source>
        <dbReference type="Pfam" id="PF00496"/>
    </source>
</evidence>
<dbReference type="Gene3D" id="3.40.190.10">
    <property type="entry name" value="Periplasmic binding protein-like II"/>
    <property type="match status" value="1"/>
</dbReference>
<comment type="caution">
    <text evidence="3">The sequence shown here is derived from an EMBL/GenBank/DDBJ whole genome shotgun (WGS) entry which is preliminary data.</text>
</comment>
<dbReference type="GO" id="GO:1904680">
    <property type="term" value="F:peptide transmembrane transporter activity"/>
    <property type="evidence" value="ECO:0007669"/>
    <property type="project" value="TreeGrafter"/>
</dbReference>
<dbReference type="PANTHER" id="PTHR30290:SF83">
    <property type="entry name" value="ABC TRANSPORTER SUBSTRATE-BINDING PROTEIN"/>
    <property type="match status" value="1"/>
</dbReference>
<dbReference type="PIRSF" id="PIRSF002741">
    <property type="entry name" value="MppA"/>
    <property type="match status" value="1"/>
</dbReference>
<dbReference type="GO" id="GO:0015833">
    <property type="term" value="P:peptide transport"/>
    <property type="evidence" value="ECO:0007669"/>
    <property type="project" value="TreeGrafter"/>
</dbReference>
<keyword evidence="4" id="KW-1185">Reference proteome</keyword>
<feature type="region of interest" description="Disordered" evidence="1">
    <location>
        <begin position="47"/>
        <end position="77"/>
    </location>
</feature>
<feature type="compositionally biased region" description="Low complexity" evidence="1">
    <location>
        <begin position="15"/>
        <end position="25"/>
    </location>
</feature>
<dbReference type="GO" id="GO:0042597">
    <property type="term" value="C:periplasmic space"/>
    <property type="evidence" value="ECO:0007669"/>
    <property type="project" value="UniProtKB-ARBA"/>
</dbReference>
<protein>
    <submittedName>
        <fullName evidence="3">ABC transporter substrate-binding protein</fullName>
    </submittedName>
</protein>
<name>A0A6L9SF71_9ACTN</name>
<accession>A0A6L9SF71</accession>
<dbReference type="Proteomes" id="UP000475214">
    <property type="component" value="Unassembled WGS sequence"/>
</dbReference>
<feature type="domain" description="Solute-binding protein family 5" evidence="2">
    <location>
        <begin position="109"/>
        <end position="483"/>
    </location>
</feature>
<feature type="region of interest" description="Disordered" evidence="1">
    <location>
        <begin position="1"/>
        <end position="25"/>
    </location>
</feature>
<sequence>MSASRFGFRRRRGNRGASSPRLTSRPGSRVLLAGVVGALLIVSGCGSDDGGDSGESGSEGDGAAENTGGTFSVGTDEPDHLTPHRMTGAFNEVDALFSGLVEFGDGTEPKNLHAESIESDDNIVWTITLKDGWTWHNGEPVVAEDYVDAWNATAYGPNGWANNAQLSNIEGYDELNPQDGEPEQDTLSGLEVIDDRQFQVTLKSADSQFPYKLKLPGFYALPAVAFEDPDAFDEAPIGNGPFRMDGTWEHDVQISMVRYEDYRGPQPNADGVIFKIYSDQETAYTDAVAGQVDIVSVPQTRFQQVEQDFGDRFISFQAVRLDWVGFPLWDERFQDKRLRQAISMAIDRDEINEAIFAGIYEPATSLHGANVGGGGTEGLCGEYCEFNPERANELLAESGWTDSTLELWYPGGVGYDQTFEAIANQVRQNLDAIDEVQLQTQPGFPAFIEALEEHSATGMFRGGWGSLYPTMQNQLTEVWSSMGSGRAGAGSYENPDVDALIQQADAASTLDEANELYKQAEALIMDDFPGVPLFYATYNFAHSENVSNVIVGFDEIELTDVVVNS</sequence>
<evidence type="ECO:0000313" key="4">
    <source>
        <dbReference type="Proteomes" id="UP000475214"/>
    </source>
</evidence>
<dbReference type="Gene3D" id="3.90.76.10">
    <property type="entry name" value="Dipeptide-binding Protein, Domain 1"/>
    <property type="match status" value="1"/>
</dbReference>
<dbReference type="AlphaFoldDB" id="A0A6L9SF71"/>
<gene>
    <name evidence="3" type="ORF">G1H10_28140</name>
</gene>
<dbReference type="InterPro" id="IPR000914">
    <property type="entry name" value="SBP_5_dom"/>
</dbReference>
<organism evidence="3 4">
    <name type="scientific">Phytoactinopolyspora halotolerans</name>
    <dbReference type="NCBI Taxonomy" id="1981512"/>
    <lineage>
        <taxon>Bacteria</taxon>
        <taxon>Bacillati</taxon>
        <taxon>Actinomycetota</taxon>
        <taxon>Actinomycetes</taxon>
        <taxon>Jiangellales</taxon>
        <taxon>Jiangellaceae</taxon>
        <taxon>Phytoactinopolyspora</taxon>
    </lineage>
</organism>
<dbReference type="PANTHER" id="PTHR30290">
    <property type="entry name" value="PERIPLASMIC BINDING COMPONENT OF ABC TRANSPORTER"/>
    <property type="match status" value="1"/>
</dbReference>
<dbReference type="SUPFAM" id="SSF53850">
    <property type="entry name" value="Periplasmic binding protein-like II"/>
    <property type="match status" value="1"/>
</dbReference>
<dbReference type="Gene3D" id="3.10.105.10">
    <property type="entry name" value="Dipeptide-binding Protein, Domain 3"/>
    <property type="match status" value="1"/>
</dbReference>
<dbReference type="RefSeq" id="WP_163744218.1">
    <property type="nucleotide sequence ID" value="NZ_JAAGOA010000028.1"/>
</dbReference>